<keyword evidence="1" id="KW-0812">Transmembrane</keyword>
<dbReference type="EMBL" id="LCBS01000006">
    <property type="protein sequence ID" value="KKS17154.1"/>
    <property type="molecule type" value="Genomic_DNA"/>
</dbReference>
<evidence type="ECO:0000256" key="1">
    <source>
        <dbReference type="SAM" id="Phobius"/>
    </source>
</evidence>
<dbReference type="AlphaFoldDB" id="A0A0G0WWQ4"/>
<keyword evidence="1" id="KW-0472">Membrane</keyword>
<comment type="caution">
    <text evidence="2">The sequence shown here is derived from an EMBL/GenBank/DDBJ whole genome shotgun (WGS) entry which is preliminary data.</text>
</comment>
<reference evidence="2 3" key="1">
    <citation type="journal article" date="2015" name="Nature">
        <title>rRNA introns, odd ribosomes, and small enigmatic genomes across a large radiation of phyla.</title>
        <authorList>
            <person name="Brown C.T."/>
            <person name="Hug L.A."/>
            <person name="Thomas B.C."/>
            <person name="Sharon I."/>
            <person name="Castelle C.J."/>
            <person name="Singh A."/>
            <person name="Wilkins M.J."/>
            <person name="Williams K.H."/>
            <person name="Banfield J.F."/>
        </authorList>
    </citation>
    <scope>NUCLEOTIDE SEQUENCE [LARGE SCALE GENOMIC DNA]</scope>
</reference>
<evidence type="ECO:0000313" key="2">
    <source>
        <dbReference type="EMBL" id="KKS17154.1"/>
    </source>
</evidence>
<keyword evidence="1" id="KW-1133">Transmembrane helix</keyword>
<gene>
    <name evidence="2" type="ORF">UU72_C0006G0003</name>
</gene>
<protein>
    <submittedName>
        <fullName evidence="2">Uncharacterized protein</fullName>
    </submittedName>
</protein>
<dbReference type="Proteomes" id="UP000034163">
    <property type="component" value="Unassembled WGS sequence"/>
</dbReference>
<name>A0A0G0WWQ4_UNCKA</name>
<organism evidence="2 3">
    <name type="scientific">candidate division WWE3 bacterium GW2011_GWB1_41_6</name>
    <dbReference type="NCBI Taxonomy" id="1619112"/>
    <lineage>
        <taxon>Bacteria</taxon>
        <taxon>Katanobacteria</taxon>
    </lineage>
</organism>
<feature type="transmembrane region" description="Helical" evidence="1">
    <location>
        <begin position="12"/>
        <end position="32"/>
    </location>
</feature>
<sequence length="171" mass="19556">MSFLNLSLEVGLLILVVMTVILLGVSLIMYTFQRLNLVETKEYLNKANEQIKTFRTEKMDHDRSLSGHQYHVVFPALQKLVLAVKKHMQGGGLPSDQAKAFLETLIAFSNSDRFLRSVQGEIARLGDLDIRNGNEDTKLTLDWARDLEQKTITFMVIWKGLNYHFSVRVSL</sequence>
<accession>A0A0G0WWQ4</accession>
<proteinExistence type="predicted"/>
<evidence type="ECO:0000313" key="3">
    <source>
        <dbReference type="Proteomes" id="UP000034163"/>
    </source>
</evidence>